<dbReference type="Proteomes" id="UP001595530">
    <property type="component" value="Unassembled WGS sequence"/>
</dbReference>
<keyword evidence="2" id="KW-1185">Reference proteome</keyword>
<gene>
    <name evidence="1" type="ORF">ACFOFO_19530</name>
</gene>
<organism evidence="1 2">
    <name type="scientific">Undibacterium arcticum</name>
    <dbReference type="NCBI Taxonomy" id="1762892"/>
    <lineage>
        <taxon>Bacteria</taxon>
        <taxon>Pseudomonadati</taxon>
        <taxon>Pseudomonadota</taxon>
        <taxon>Betaproteobacteria</taxon>
        <taxon>Burkholderiales</taxon>
        <taxon>Oxalobacteraceae</taxon>
        <taxon>Undibacterium</taxon>
    </lineage>
</organism>
<proteinExistence type="predicted"/>
<accession>A0ABV7F7U0</accession>
<evidence type="ECO:0000313" key="2">
    <source>
        <dbReference type="Proteomes" id="UP001595530"/>
    </source>
</evidence>
<comment type="caution">
    <text evidence="1">The sequence shown here is derived from an EMBL/GenBank/DDBJ whole genome shotgun (WGS) entry which is preliminary data.</text>
</comment>
<protein>
    <submittedName>
        <fullName evidence="1">Uncharacterized protein</fullName>
    </submittedName>
</protein>
<dbReference type="EMBL" id="JBHRTP010000069">
    <property type="protein sequence ID" value="MFC3110126.1"/>
    <property type="molecule type" value="Genomic_DNA"/>
</dbReference>
<reference evidence="2" key="1">
    <citation type="journal article" date="2019" name="Int. J. Syst. Evol. Microbiol.">
        <title>The Global Catalogue of Microorganisms (GCM) 10K type strain sequencing project: providing services to taxonomists for standard genome sequencing and annotation.</title>
        <authorList>
            <consortium name="The Broad Institute Genomics Platform"/>
            <consortium name="The Broad Institute Genome Sequencing Center for Infectious Disease"/>
            <person name="Wu L."/>
            <person name="Ma J."/>
        </authorList>
    </citation>
    <scope>NUCLEOTIDE SEQUENCE [LARGE SCALE GENOMIC DNA]</scope>
    <source>
        <strain evidence="2">KCTC 42986</strain>
    </source>
</reference>
<evidence type="ECO:0000313" key="1">
    <source>
        <dbReference type="EMBL" id="MFC3110126.1"/>
    </source>
</evidence>
<name>A0ABV7F7U0_9BURK</name>
<dbReference type="RefSeq" id="WP_390327530.1">
    <property type="nucleotide sequence ID" value="NZ_JBHRTP010000069.1"/>
</dbReference>
<sequence>MSDAVLVFCRTVDNTLCTVLETAADGAWKGCVMDGVEIIDNMTEINKTILRFLHDLVGVLSAHYRQVWPGLRVADQ</sequence>